<proteinExistence type="predicted"/>
<evidence type="ECO:0000313" key="3">
    <source>
        <dbReference type="Proteomes" id="UP000297716"/>
    </source>
</evidence>
<sequence length="287" mass="32911">MVLPKASPEYSEPEYAKPQDRAKAPYYHSNIDHRLVPEELLEKYSHVAREQQLEHIHLIRDKTWDIRAYPCIGLGSWFTPQLSRLPVYDDILRHVKEGAVLMDIGTFLGHDLRRLAFDGASSDKLYGVDIVNHFDISYEFFRDRDRFKGQFIQSDILSTLSPGLIALQGKVDIVLVSQVLHQWDWGNQVKAAETMVTFTKPGSWIVGNQIGNPVAQDVHLKSLSTTVWRHNLDSFAKMFEAVGTATSSRWETQAWLRTFPEMGWDAKDGAWMEPNVCVIEFVARRPL</sequence>
<protein>
    <recommendedName>
        <fullName evidence="4">Methyltransferase type 11 domain-containing protein</fullName>
    </recommendedName>
</protein>
<feature type="region of interest" description="Disordered" evidence="1">
    <location>
        <begin position="1"/>
        <end position="21"/>
    </location>
</feature>
<evidence type="ECO:0000256" key="1">
    <source>
        <dbReference type="SAM" id="MobiDB-lite"/>
    </source>
</evidence>
<dbReference type="PANTHER" id="PTHR35897:SF2">
    <property type="entry name" value="METHYLTRANSFERASE DOMAIN-CONTAINING PROTEIN"/>
    <property type="match status" value="1"/>
</dbReference>
<dbReference type="STRING" id="37992.A0A4Z0YPF3"/>
<keyword evidence="3" id="KW-1185">Reference proteome</keyword>
<dbReference type="Gene3D" id="3.40.50.150">
    <property type="entry name" value="Vaccinia Virus protein VP39"/>
    <property type="match status" value="1"/>
</dbReference>
<comment type="caution">
    <text evidence="2">The sequence shown here is derived from an EMBL/GenBank/DDBJ whole genome shotgun (WGS) entry which is preliminary data.</text>
</comment>
<evidence type="ECO:0008006" key="4">
    <source>
        <dbReference type="Google" id="ProtNLM"/>
    </source>
</evidence>
<evidence type="ECO:0000313" key="2">
    <source>
        <dbReference type="EMBL" id="TGJ81908.1"/>
    </source>
</evidence>
<gene>
    <name evidence="2" type="ORF">E0Z10_g6843</name>
</gene>
<dbReference type="AlphaFoldDB" id="A0A4Z0YPF3"/>
<accession>A0A4Z0YPF3</accession>
<dbReference type="EMBL" id="SKBN01000148">
    <property type="protein sequence ID" value="TGJ81908.1"/>
    <property type="molecule type" value="Genomic_DNA"/>
</dbReference>
<dbReference type="PANTHER" id="PTHR35897">
    <property type="entry name" value="METHYLTRANSFERASE AUSD"/>
    <property type="match status" value="1"/>
</dbReference>
<dbReference type="SUPFAM" id="SSF53335">
    <property type="entry name" value="S-adenosyl-L-methionine-dependent methyltransferases"/>
    <property type="match status" value="1"/>
</dbReference>
<dbReference type="OrthoDB" id="2094832at2759"/>
<dbReference type="InterPro" id="IPR051654">
    <property type="entry name" value="Meroterpenoid_MTases"/>
</dbReference>
<organism evidence="2 3">
    <name type="scientific">Xylaria hypoxylon</name>
    <dbReference type="NCBI Taxonomy" id="37992"/>
    <lineage>
        <taxon>Eukaryota</taxon>
        <taxon>Fungi</taxon>
        <taxon>Dikarya</taxon>
        <taxon>Ascomycota</taxon>
        <taxon>Pezizomycotina</taxon>
        <taxon>Sordariomycetes</taxon>
        <taxon>Xylariomycetidae</taxon>
        <taxon>Xylariales</taxon>
        <taxon>Xylariaceae</taxon>
        <taxon>Xylaria</taxon>
    </lineage>
</organism>
<reference evidence="2 3" key="1">
    <citation type="submission" date="2019-03" db="EMBL/GenBank/DDBJ databases">
        <title>Draft genome sequence of Xylaria hypoxylon DSM 108379, a ubiquitous saprotrophic-parasitic fungi on hardwood.</title>
        <authorList>
            <person name="Buettner E."/>
            <person name="Leonhardt S."/>
            <person name="Gebauer A.M."/>
            <person name="Liers C."/>
            <person name="Hofrichter M."/>
            <person name="Kellner H."/>
        </authorList>
    </citation>
    <scope>NUCLEOTIDE SEQUENCE [LARGE SCALE GENOMIC DNA]</scope>
    <source>
        <strain evidence="2 3">DSM 108379</strain>
    </source>
</reference>
<dbReference type="InterPro" id="IPR029063">
    <property type="entry name" value="SAM-dependent_MTases_sf"/>
</dbReference>
<dbReference type="Proteomes" id="UP000297716">
    <property type="component" value="Unassembled WGS sequence"/>
</dbReference>
<name>A0A4Z0YPF3_9PEZI</name>